<dbReference type="AlphaFoldDB" id="A0AAW1QLR7"/>
<dbReference type="Proteomes" id="UP001445335">
    <property type="component" value="Unassembled WGS sequence"/>
</dbReference>
<feature type="region of interest" description="Disordered" evidence="1">
    <location>
        <begin position="47"/>
        <end position="69"/>
    </location>
</feature>
<protein>
    <submittedName>
        <fullName evidence="2">Uncharacterized protein</fullName>
    </submittedName>
</protein>
<dbReference type="EMBL" id="JALJOU010000088">
    <property type="protein sequence ID" value="KAK9822355.1"/>
    <property type="molecule type" value="Genomic_DNA"/>
</dbReference>
<proteinExistence type="predicted"/>
<dbReference type="InterPro" id="IPR036298">
    <property type="entry name" value="Chalcone_isomerase_sf"/>
</dbReference>
<reference evidence="2 3" key="1">
    <citation type="journal article" date="2024" name="Nat. Commun.">
        <title>Phylogenomics reveals the evolutionary origins of lichenization in chlorophyte algae.</title>
        <authorList>
            <person name="Puginier C."/>
            <person name="Libourel C."/>
            <person name="Otte J."/>
            <person name="Skaloud P."/>
            <person name="Haon M."/>
            <person name="Grisel S."/>
            <person name="Petersen M."/>
            <person name="Berrin J.G."/>
            <person name="Delaux P.M."/>
            <person name="Dal Grande F."/>
            <person name="Keller J."/>
        </authorList>
    </citation>
    <scope>NUCLEOTIDE SEQUENCE [LARGE SCALE GENOMIC DNA]</scope>
    <source>
        <strain evidence="2 3">SAG 245.80</strain>
    </source>
</reference>
<feature type="compositionally biased region" description="Basic residues" evidence="1">
    <location>
        <begin position="55"/>
        <end position="69"/>
    </location>
</feature>
<accession>A0AAW1QLR7</accession>
<name>A0AAW1QLR7_9CHLO</name>
<evidence type="ECO:0000313" key="3">
    <source>
        <dbReference type="Proteomes" id="UP001445335"/>
    </source>
</evidence>
<dbReference type="SUPFAM" id="SSF54626">
    <property type="entry name" value="Chalcone isomerase"/>
    <property type="match status" value="1"/>
</dbReference>
<dbReference type="GO" id="GO:0016872">
    <property type="term" value="F:intramolecular lyase activity"/>
    <property type="evidence" value="ECO:0007669"/>
    <property type="project" value="InterPro"/>
</dbReference>
<comment type="caution">
    <text evidence="2">The sequence shown here is derived from an EMBL/GenBank/DDBJ whole genome shotgun (WGS) entry which is preliminary data.</text>
</comment>
<feature type="region of interest" description="Disordered" evidence="1">
    <location>
        <begin position="404"/>
        <end position="425"/>
    </location>
</feature>
<gene>
    <name evidence="2" type="ORF">WJX81_000239</name>
</gene>
<organism evidence="2 3">
    <name type="scientific">Elliptochloris bilobata</name>
    <dbReference type="NCBI Taxonomy" id="381761"/>
    <lineage>
        <taxon>Eukaryota</taxon>
        <taxon>Viridiplantae</taxon>
        <taxon>Chlorophyta</taxon>
        <taxon>core chlorophytes</taxon>
        <taxon>Trebouxiophyceae</taxon>
        <taxon>Trebouxiophyceae incertae sedis</taxon>
        <taxon>Elliptochloris clade</taxon>
        <taxon>Elliptochloris</taxon>
    </lineage>
</organism>
<keyword evidence="3" id="KW-1185">Reference proteome</keyword>
<evidence type="ECO:0000256" key="1">
    <source>
        <dbReference type="SAM" id="MobiDB-lite"/>
    </source>
</evidence>
<evidence type="ECO:0000313" key="2">
    <source>
        <dbReference type="EMBL" id="KAK9822355.1"/>
    </source>
</evidence>
<sequence>MPEDRGGEASTSWQVFQQRTLHAASQERGGSTAQQRCFRPVAELAAAATAAPPARPRKKKKPSARLRRLHKELDRMSPEEREKTYAALWYKRLMDHPELEDDRVVRRRRREVLDAARNEKILASGLPLEPQIRSEPRALINRKLDPYKIRPGAYKMVLPPEEEKKLALDQFGTGIQLSPRWPWGYRLGGKEDFVFGMFGRSDYARAVLERQWAGRDPDQVIWDQDFYEDVLDNAHNIELTLMVQTLRPLPLAQLRRALTHRMSLSMRGLPIEGGEVPDREQPPQEVPLDEADTAAMEAFQSTFDEKRLATSEPGKLWVDKKGNVKEGTHLFLNVGPKFELRGEVMTPGNLRDRRTFHLGVWRSRRLARAAFDLFLGEFPVDARAKYMSGQCILYVTNGFKLGPNPDNPNQQLHDEQGNILPEPTHRPPIIFPTPHDDSGWALGEGRLPLLDGLRRGFQDA</sequence>